<protein>
    <recommendedName>
        <fullName evidence="1">Protein kinase domain-containing protein</fullName>
    </recommendedName>
</protein>
<name>A0A6A5WF32_9PLEO</name>
<dbReference type="AlphaFoldDB" id="A0A6A5WF32"/>
<dbReference type="GO" id="GO:0004672">
    <property type="term" value="F:protein kinase activity"/>
    <property type="evidence" value="ECO:0007669"/>
    <property type="project" value="InterPro"/>
</dbReference>
<evidence type="ECO:0000259" key="1">
    <source>
        <dbReference type="PROSITE" id="PS50011"/>
    </source>
</evidence>
<dbReference type="Gene3D" id="1.10.510.10">
    <property type="entry name" value="Transferase(Phosphotransferase) domain 1"/>
    <property type="match status" value="1"/>
</dbReference>
<dbReference type="Proteomes" id="UP000799779">
    <property type="component" value="Unassembled WGS sequence"/>
</dbReference>
<evidence type="ECO:0000313" key="2">
    <source>
        <dbReference type="EMBL" id="KAF2000222.1"/>
    </source>
</evidence>
<dbReference type="PROSITE" id="PS50011">
    <property type="entry name" value="PROTEIN_KINASE_DOM"/>
    <property type="match status" value="1"/>
</dbReference>
<feature type="domain" description="Protein kinase" evidence="1">
    <location>
        <begin position="41"/>
        <end position="249"/>
    </location>
</feature>
<keyword evidence="3" id="KW-1185">Reference proteome</keyword>
<accession>A0A6A5WF32</accession>
<sequence length="249" mass="28040">MRVDQSQEDSSVGPNISTKRDLASLCEVEDSVTGAIIRSTFAYVDDQGVAWFGQAHGIRKYDIDVGDLIRLLKRVPDEEVYPLKSASTAIETKLLPRMLLEEAEVLQYLTQHHHQNLIRFHGCVVNRGRITGIALDKYKVFLRYRFEDVPHDLDINACMEGIRAGVKHLHSHGLAHNDLNPMNIALDSDDNPIIFDLGSCKRFGEELLSGGTPGWVDEDYTISAQRNDELAMDKIEAWLVAEKGQRIRA</sequence>
<dbReference type="SUPFAM" id="SSF56112">
    <property type="entry name" value="Protein kinase-like (PK-like)"/>
    <property type="match status" value="1"/>
</dbReference>
<dbReference type="GO" id="GO:0005524">
    <property type="term" value="F:ATP binding"/>
    <property type="evidence" value="ECO:0007669"/>
    <property type="project" value="InterPro"/>
</dbReference>
<dbReference type="OrthoDB" id="4062651at2759"/>
<dbReference type="EMBL" id="ML977590">
    <property type="protein sequence ID" value="KAF2000222.1"/>
    <property type="molecule type" value="Genomic_DNA"/>
</dbReference>
<reference evidence="2" key="1">
    <citation type="journal article" date="2020" name="Stud. Mycol.">
        <title>101 Dothideomycetes genomes: a test case for predicting lifestyles and emergence of pathogens.</title>
        <authorList>
            <person name="Haridas S."/>
            <person name="Albert R."/>
            <person name="Binder M."/>
            <person name="Bloem J."/>
            <person name="Labutti K."/>
            <person name="Salamov A."/>
            <person name="Andreopoulos B."/>
            <person name="Baker S."/>
            <person name="Barry K."/>
            <person name="Bills G."/>
            <person name="Bluhm B."/>
            <person name="Cannon C."/>
            <person name="Castanera R."/>
            <person name="Culley D."/>
            <person name="Daum C."/>
            <person name="Ezra D."/>
            <person name="Gonzalez J."/>
            <person name="Henrissat B."/>
            <person name="Kuo A."/>
            <person name="Liang C."/>
            <person name="Lipzen A."/>
            <person name="Lutzoni F."/>
            <person name="Magnuson J."/>
            <person name="Mondo S."/>
            <person name="Nolan M."/>
            <person name="Ohm R."/>
            <person name="Pangilinan J."/>
            <person name="Park H.-J."/>
            <person name="Ramirez L."/>
            <person name="Alfaro M."/>
            <person name="Sun H."/>
            <person name="Tritt A."/>
            <person name="Yoshinaga Y."/>
            <person name="Zwiers L.-H."/>
            <person name="Turgeon B."/>
            <person name="Goodwin S."/>
            <person name="Spatafora J."/>
            <person name="Crous P."/>
            <person name="Grigoriev I."/>
        </authorList>
    </citation>
    <scope>NUCLEOTIDE SEQUENCE</scope>
    <source>
        <strain evidence="2">CBS 123094</strain>
    </source>
</reference>
<evidence type="ECO:0000313" key="3">
    <source>
        <dbReference type="Proteomes" id="UP000799779"/>
    </source>
</evidence>
<gene>
    <name evidence="2" type="ORF">P154DRAFT_492281</name>
</gene>
<dbReference type="Pfam" id="PF00069">
    <property type="entry name" value="Pkinase"/>
    <property type="match status" value="1"/>
</dbReference>
<dbReference type="InterPro" id="IPR000719">
    <property type="entry name" value="Prot_kinase_dom"/>
</dbReference>
<dbReference type="InterPro" id="IPR011009">
    <property type="entry name" value="Kinase-like_dom_sf"/>
</dbReference>
<organism evidence="2 3">
    <name type="scientific">Amniculicola lignicola CBS 123094</name>
    <dbReference type="NCBI Taxonomy" id="1392246"/>
    <lineage>
        <taxon>Eukaryota</taxon>
        <taxon>Fungi</taxon>
        <taxon>Dikarya</taxon>
        <taxon>Ascomycota</taxon>
        <taxon>Pezizomycotina</taxon>
        <taxon>Dothideomycetes</taxon>
        <taxon>Pleosporomycetidae</taxon>
        <taxon>Pleosporales</taxon>
        <taxon>Amniculicolaceae</taxon>
        <taxon>Amniculicola</taxon>
    </lineage>
</organism>
<proteinExistence type="predicted"/>